<feature type="region of interest" description="Disordered" evidence="12">
    <location>
        <begin position="272"/>
        <end position="293"/>
    </location>
</feature>
<feature type="repeat" description="Solcar" evidence="10">
    <location>
        <begin position="299"/>
        <end position="401"/>
    </location>
</feature>
<feature type="region of interest" description="Disordered" evidence="12">
    <location>
        <begin position="15"/>
        <end position="73"/>
    </location>
</feature>
<evidence type="ECO:0000256" key="5">
    <source>
        <dbReference type="ARBA" id="ARBA00022737"/>
    </source>
</evidence>
<dbReference type="PROSITE" id="PS50920">
    <property type="entry name" value="SOLCAR"/>
    <property type="match status" value="1"/>
</dbReference>
<comment type="similarity">
    <text evidence="2 11">Belongs to the mitochondrial carrier (TC 2.A.29) family.</text>
</comment>
<evidence type="ECO:0000256" key="10">
    <source>
        <dbReference type="PROSITE-ProRule" id="PRU00282"/>
    </source>
</evidence>
<evidence type="ECO:0000256" key="2">
    <source>
        <dbReference type="ARBA" id="ARBA00006375"/>
    </source>
</evidence>
<dbReference type="GO" id="GO:0005741">
    <property type="term" value="C:mitochondrial outer membrane"/>
    <property type="evidence" value="ECO:0007669"/>
    <property type="project" value="UniProtKB-SubCell"/>
</dbReference>
<dbReference type="InterPro" id="IPR018108">
    <property type="entry name" value="MCP_transmembrane"/>
</dbReference>
<feature type="compositionally biased region" description="Polar residues" evidence="12">
    <location>
        <begin position="447"/>
        <end position="459"/>
    </location>
</feature>
<feature type="compositionally biased region" description="Pro residues" evidence="12">
    <location>
        <begin position="466"/>
        <end position="481"/>
    </location>
</feature>
<feature type="compositionally biased region" description="Polar residues" evidence="12">
    <location>
        <begin position="34"/>
        <end position="46"/>
    </location>
</feature>
<dbReference type="Pfam" id="PF00153">
    <property type="entry name" value="Mito_carr"/>
    <property type="match status" value="1"/>
</dbReference>
<dbReference type="PANTHER" id="PTHR21252:SF2">
    <property type="entry name" value="MITOCHONDRIAL OUTER MEMBRANE PROTEIN SLC25A46"/>
    <property type="match status" value="1"/>
</dbReference>
<keyword evidence="3 11" id="KW-0813">Transport</keyword>
<evidence type="ECO:0000256" key="3">
    <source>
        <dbReference type="ARBA" id="ARBA00022448"/>
    </source>
</evidence>
<feature type="compositionally biased region" description="Polar residues" evidence="12">
    <location>
        <begin position="429"/>
        <end position="438"/>
    </location>
</feature>
<proteinExistence type="evidence at transcript level"/>
<dbReference type="SUPFAM" id="SSF103506">
    <property type="entry name" value="Mitochondrial carrier"/>
    <property type="match status" value="1"/>
</dbReference>
<dbReference type="EMBL" id="IACT01003667">
    <property type="protein sequence ID" value="LAC22897.1"/>
    <property type="molecule type" value="mRNA"/>
</dbReference>
<evidence type="ECO:0000256" key="8">
    <source>
        <dbReference type="ARBA" id="ARBA00023128"/>
    </source>
</evidence>
<evidence type="ECO:0000256" key="9">
    <source>
        <dbReference type="ARBA" id="ARBA00023136"/>
    </source>
</evidence>
<feature type="compositionally biased region" description="Polar residues" evidence="12">
    <location>
        <begin position="56"/>
        <end position="66"/>
    </location>
</feature>
<evidence type="ECO:0000256" key="6">
    <source>
        <dbReference type="ARBA" id="ARBA00022787"/>
    </source>
</evidence>
<organism evidence="13">
    <name type="scientific">Hirondellea gigas</name>
    <dbReference type="NCBI Taxonomy" id="1518452"/>
    <lineage>
        <taxon>Eukaryota</taxon>
        <taxon>Metazoa</taxon>
        <taxon>Ecdysozoa</taxon>
        <taxon>Arthropoda</taxon>
        <taxon>Crustacea</taxon>
        <taxon>Multicrustacea</taxon>
        <taxon>Malacostraca</taxon>
        <taxon>Eumalacostraca</taxon>
        <taxon>Peracarida</taxon>
        <taxon>Amphipoda</taxon>
        <taxon>Amphilochidea</taxon>
        <taxon>Lysianassida</taxon>
        <taxon>Lysianassidira</taxon>
        <taxon>Lysianassoidea</taxon>
        <taxon>Lysianassidae</taxon>
        <taxon>Hirondellea</taxon>
    </lineage>
</organism>
<evidence type="ECO:0000256" key="1">
    <source>
        <dbReference type="ARBA" id="ARBA00004374"/>
    </source>
</evidence>
<keyword evidence="6" id="KW-1000">Mitochondrion outer membrane</keyword>
<dbReference type="PANTHER" id="PTHR21252">
    <property type="entry name" value="TB1 PROTEIN-RELATED"/>
    <property type="match status" value="1"/>
</dbReference>
<evidence type="ECO:0000313" key="13">
    <source>
        <dbReference type="EMBL" id="LAB68909.1"/>
    </source>
</evidence>
<keyword evidence="5" id="KW-0677">Repeat</keyword>
<keyword evidence="4 10" id="KW-0812">Transmembrane</keyword>
<protein>
    <submittedName>
        <fullName evidence="13">Solute carrier family 25 member 46-like</fullName>
    </submittedName>
</protein>
<keyword evidence="8" id="KW-0496">Mitochondrion</keyword>
<dbReference type="EMBL" id="IACF01003287">
    <property type="protein sequence ID" value="LAB68909.1"/>
    <property type="molecule type" value="mRNA"/>
</dbReference>
<evidence type="ECO:0000313" key="14">
    <source>
        <dbReference type="EMBL" id="LAC22897.1"/>
    </source>
</evidence>
<comment type="subcellular location">
    <subcellularLocation>
        <location evidence="1">Mitochondrion outer membrane</location>
        <topology evidence="1">Multi-pass membrane protein</topology>
    </subcellularLocation>
</comment>
<name>A0A2P2I4F8_9CRUS</name>
<evidence type="ECO:0000256" key="11">
    <source>
        <dbReference type="RuleBase" id="RU000488"/>
    </source>
</evidence>
<sequence length="481" mass="51984">MAGLDDYQYYTRLRDQDNPFWERTNPEEFGAGSMQGSNAPNPASSRRPTDLPQRLHSASNSKTTQPAAHGGEVPGERYAELSINLVGLLADNLLSHPFIVLRRVCQVDVSSRRNHLLPVTVLYAAIKSQQGISVLWKGLGSVLVVKGLTMAVEDSLSKFTPLPKEVFAGSSVRTVSHHLALKCCALAIVTPFITASLVETVQSSIASEGPGIFDVFKEALTRLLSFTQPQTGRLLPIWLVVVPTVTHGLLQYILGNAAATLAQQAITAREQRRQNEAKSHGAVKKQVSKHGGEGGGTYADTSMRLQAAFIGHLCADVILYPLETVVHRLQLQGTRTIIDSLDAGYEVKPILTRYEGFWDCLTTTIQEEGALGLMKGFGAVCLQYAAYGLLLKFAHVIVREVTSALSGPTAAPRNQTVATPLAPSPPYTLPNQSDTNTPRHVPPPGYNPSSVPQHSSPARQRQPHPDTVPTPTSPTPIPPLL</sequence>
<dbReference type="InterPro" id="IPR039158">
    <property type="entry name" value="SLC25A46"/>
</dbReference>
<accession>A0A2P2I4F8</accession>
<reference evidence="14" key="1">
    <citation type="submission" date="2017-11" db="EMBL/GenBank/DDBJ databases">
        <title>The sensing device of the deep-sea amphipod.</title>
        <authorList>
            <person name="Kobayashi H."/>
            <person name="Nagahama T."/>
            <person name="Arai W."/>
            <person name="Sasagawa Y."/>
            <person name="Umeda M."/>
            <person name="Hayashi T."/>
            <person name="Nikaido I."/>
            <person name="Watanabe H."/>
            <person name="Oguri K."/>
            <person name="Kitazato H."/>
            <person name="Fujioka K."/>
            <person name="Kido Y."/>
            <person name="Takami H."/>
        </authorList>
    </citation>
    <scope>NUCLEOTIDE SEQUENCE</scope>
    <source>
        <tissue evidence="14">Whole body</tissue>
    </source>
</reference>
<evidence type="ECO:0000256" key="12">
    <source>
        <dbReference type="SAM" id="MobiDB-lite"/>
    </source>
</evidence>
<evidence type="ECO:0000256" key="4">
    <source>
        <dbReference type="ARBA" id="ARBA00022692"/>
    </source>
</evidence>
<keyword evidence="9 10" id="KW-0472">Membrane</keyword>
<dbReference type="InterPro" id="IPR023395">
    <property type="entry name" value="MCP_dom_sf"/>
</dbReference>
<evidence type="ECO:0000256" key="7">
    <source>
        <dbReference type="ARBA" id="ARBA00022989"/>
    </source>
</evidence>
<dbReference type="Gene3D" id="1.50.40.10">
    <property type="entry name" value="Mitochondrial carrier domain"/>
    <property type="match status" value="1"/>
</dbReference>
<feature type="region of interest" description="Disordered" evidence="12">
    <location>
        <begin position="405"/>
        <end position="481"/>
    </location>
</feature>
<dbReference type="GO" id="GO:0090149">
    <property type="term" value="P:mitochondrial membrane fission"/>
    <property type="evidence" value="ECO:0007669"/>
    <property type="project" value="InterPro"/>
</dbReference>
<keyword evidence="7" id="KW-1133">Transmembrane helix</keyword>
<reference evidence="13" key="2">
    <citation type="journal article" date="2018" name="Biosci. Biotechnol. Biochem.">
        <title>Polysaccharide hydrolase of the hadal zone amphipods Hirondellea gigas.</title>
        <authorList>
            <person name="Kobayashi H."/>
            <person name="Nagahama T."/>
            <person name="Arai W."/>
            <person name="Sasagawa Y."/>
            <person name="Umeda M."/>
            <person name="Hayashi T."/>
            <person name="Nikaido I."/>
            <person name="Watanabe H."/>
            <person name="Oguri K."/>
            <person name="Kitazato H."/>
            <person name="Fujioka K."/>
            <person name="Kido Y."/>
            <person name="Takami H."/>
        </authorList>
    </citation>
    <scope>NUCLEOTIDE SEQUENCE</scope>
    <source>
        <tissue evidence="13">Whole body</tissue>
    </source>
</reference>
<dbReference type="AlphaFoldDB" id="A0A2P2I4F8"/>